<feature type="transmembrane region" description="Helical" evidence="1">
    <location>
        <begin position="82"/>
        <end position="103"/>
    </location>
</feature>
<reference evidence="4" key="1">
    <citation type="submission" date="2016-10" db="EMBL/GenBank/DDBJ databases">
        <authorList>
            <person name="Varghese N."/>
            <person name="Submissions S."/>
        </authorList>
    </citation>
    <scope>NUCLEOTIDE SEQUENCE [LARGE SCALE GENOMIC DNA]</scope>
    <source>
        <strain evidence="4">DSM 45459</strain>
    </source>
</reference>
<protein>
    <submittedName>
        <fullName evidence="3">Uncharacterized conserved protein YafD, endonuclease/exonuclease/phosphatase (EEP) superfamily</fullName>
    </submittedName>
</protein>
<evidence type="ECO:0000313" key="3">
    <source>
        <dbReference type="EMBL" id="SDR17663.1"/>
    </source>
</evidence>
<feature type="transmembrane region" description="Helical" evidence="1">
    <location>
        <begin position="60"/>
        <end position="77"/>
    </location>
</feature>
<feature type="domain" description="Endonuclease/exonuclease/phosphatase" evidence="2">
    <location>
        <begin position="121"/>
        <end position="339"/>
    </location>
</feature>
<keyword evidence="1" id="KW-1133">Transmembrane helix</keyword>
<keyword evidence="3" id="KW-0378">Hydrolase</keyword>
<proteinExistence type="predicted"/>
<evidence type="ECO:0000313" key="4">
    <source>
        <dbReference type="Proteomes" id="UP000199301"/>
    </source>
</evidence>
<dbReference type="AlphaFoldDB" id="A0A1H1GX29"/>
<dbReference type="InterPro" id="IPR005135">
    <property type="entry name" value="Endo/exonuclease/phosphatase"/>
</dbReference>
<keyword evidence="3" id="KW-0255">Endonuclease</keyword>
<dbReference type="Pfam" id="PF03372">
    <property type="entry name" value="Exo_endo_phos"/>
    <property type="match status" value="1"/>
</dbReference>
<dbReference type="STRING" id="995062.SAMN04489718_3941"/>
<dbReference type="GO" id="GO:0004527">
    <property type="term" value="F:exonuclease activity"/>
    <property type="evidence" value="ECO:0007669"/>
    <property type="project" value="UniProtKB-KW"/>
</dbReference>
<dbReference type="OrthoDB" id="2340043at2"/>
<dbReference type="Proteomes" id="UP000199301">
    <property type="component" value="Unassembled WGS sequence"/>
</dbReference>
<feature type="transmembrane region" description="Helical" evidence="1">
    <location>
        <begin position="27"/>
        <end position="48"/>
    </location>
</feature>
<gene>
    <name evidence="3" type="ORF">SAMN04489718_3941</name>
</gene>
<keyword evidence="1" id="KW-0812">Transmembrane</keyword>
<accession>A0A1H1GX29</accession>
<dbReference type="InterPro" id="IPR036691">
    <property type="entry name" value="Endo/exonu/phosph_ase_sf"/>
</dbReference>
<dbReference type="Gene3D" id="3.60.10.10">
    <property type="entry name" value="Endonuclease/exonuclease/phosphatase"/>
    <property type="match status" value="1"/>
</dbReference>
<dbReference type="GO" id="GO:0004519">
    <property type="term" value="F:endonuclease activity"/>
    <property type="evidence" value="ECO:0007669"/>
    <property type="project" value="UniProtKB-KW"/>
</dbReference>
<keyword evidence="1" id="KW-0472">Membrane</keyword>
<evidence type="ECO:0000259" key="2">
    <source>
        <dbReference type="Pfam" id="PF03372"/>
    </source>
</evidence>
<keyword evidence="3" id="KW-0269">Exonuclease</keyword>
<evidence type="ECO:0000256" key="1">
    <source>
        <dbReference type="SAM" id="Phobius"/>
    </source>
</evidence>
<dbReference type="EMBL" id="FNKO01000002">
    <property type="protein sequence ID" value="SDR17663.1"/>
    <property type="molecule type" value="Genomic_DNA"/>
</dbReference>
<keyword evidence="4" id="KW-1185">Reference proteome</keyword>
<organism evidence="3 4">
    <name type="scientific">Actinopolyspora saharensis</name>
    <dbReference type="NCBI Taxonomy" id="995062"/>
    <lineage>
        <taxon>Bacteria</taxon>
        <taxon>Bacillati</taxon>
        <taxon>Actinomycetota</taxon>
        <taxon>Actinomycetes</taxon>
        <taxon>Actinopolysporales</taxon>
        <taxon>Actinopolysporaceae</taxon>
        <taxon>Actinopolyspora</taxon>
    </lineage>
</organism>
<keyword evidence="3" id="KW-0540">Nuclease</keyword>
<sequence>MRSLKIESFSGAVPGGRGGTWKRRLRTALYLCGLAGVASALWASSIRADLFSPWAQLSALRPQLNVLVLLIAAVLLWRRRFVVSALTLVTALVSTIGMLPPTWGRSGPVSSGASSVGIAVFNVSADGADLAEIAREIRSADPEVVSLPEASRDYAGKLVDRLTRTGDEYAYETDAPLVDDFEHPVRRRTGPYPTSLLVKQELEPEFGTENVAGSLGTLDARINGSAVPWHVAAVHPSPPLPGATSGWWSSHSLLEEYCAADEPFVLAGDFNSTLNQGPMRRLASSGCTDVGRTAGTGLSTTWPSSPPEFLGITIDHVLVGGSEVAAADYRTVDISGTDHRGLITEVELSRLN</sequence>
<name>A0A1H1GX29_9ACTN</name>
<dbReference type="SUPFAM" id="SSF56219">
    <property type="entry name" value="DNase I-like"/>
    <property type="match status" value="1"/>
</dbReference>